<evidence type="ECO:0000256" key="1">
    <source>
        <dbReference type="ARBA" id="ARBA00005250"/>
    </source>
</evidence>
<dbReference type="SUPFAM" id="SSF56281">
    <property type="entry name" value="Metallo-hydrolase/oxidoreductase"/>
    <property type="match status" value="1"/>
</dbReference>
<evidence type="ECO:0000313" key="3">
    <source>
        <dbReference type="EMBL" id="WDE10904.1"/>
    </source>
</evidence>
<gene>
    <name evidence="3" type="ORF">H3N35_22080</name>
</gene>
<dbReference type="SMART" id="SM00849">
    <property type="entry name" value="Lactamase_B"/>
    <property type="match status" value="1"/>
</dbReference>
<keyword evidence="4" id="KW-1185">Reference proteome</keyword>
<evidence type="ECO:0000259" key="2">
    <source>
        <dbReference type="SMART" id="SM00849"/>
    </source>
</evidence>
<dbReference type="Pfam" id="PF00753">
    <property type="entry name" value="Lactamase_B"/>
    <property type="match status" value="1"/>
</dbReference>
<organism evidence="3 4">
    <name type="scientific">Thalassomonas haliotis</name>
    <dbReference type="NCBI Taxonomy" id="485448"/>
    <lineage>
        <taxon>Bacteria</taxon>
        <taxon>Pseudomonadati</taxon>
        <taxon>Pseudomonadota</taxon>
        <taxon>Gammaproteobacteria</taxon>
        <taxon>Alteromonadales</taxon>
        <taxon>Colwelliaceae</taxon>
        <taxon>Thalassomonas</taxon>
    </lineage>
</organism>
<dbReference type="RefSeq" id="WP_274050968.1">
    <property type="nucleotide sequence ID" value="NZ_CP059693.1"/>
</dbReference>
<dbReference type="PANTHER" id="PTHR42951">
    <property type="entry name" value="METALLO-BETA-LACTAMASE DOMAIN-CONTAINING"/>
    <property type="match status" value="1"/>
</dbReference>
<accession>A0ABY7VBD4</accession>
<dbReference type="Gene3D" id="3.60.15.10">
    <property type="entry name" value="Ribonuclease Z/Hydroxyacylglutathione hydrolase-like"/>
    <property type="match status" value="1"/>
</dbReference>
<reference evidence="3 4" key="1">
    <citation type="journal article" date="2022" name="Mar. Drugs">
        <title>Bioassay-Guided Fractionation Leads to the Detection of Cholic Acid Generated by the Rare Thalassomonas sp.</title>
        <authorList>
            <person name="Pheiffer F."/>
            <person name="Schneider Y.K."/>
            <person name="Hansen E.H."/>
            <person name="Andersen J.H."/>
            <person name="Isaksson J."/>
            <person name="Busche T."/>
            <person name="R C."/>
            <person name="Kalinowski J."/>
            <person name="Zyl L.V."/>
            <person name="Trindade M."/>
        </authorList>
    </citation>
    <scope>NUCLEOTIDE SEQUENCE [LARGE SCALE GENOMIC DNA]</scope>
    <source>
        <strain evidence="3 4">A5K-61T</strain>
    </source>
</reference>
<dbReference type="InterPro" id="IPR036866">
    <property type="entry name" value="RibonucZ/Hydroxyglut_hydro"/>
</dbReference>
<dbReference type="Proteomes" id="UP001215231">
    <property type="component" value="Chromosome"/>
</dbReference>
<sequence length="288" mass="31591">MRLFLLTLGLGVLLLGGGQSFANRFASVKINAEQVAGNVYMLQGSGGNIAVLATDQGLLMVDDQFAPLAGRIEAAMKGLASVDNPGLKYIVNTHFHKDHTGGNGSFAAKAPIFAHENVRQRVSQERPDELAALPVVTYQNGLTVYLADEEIQITHLPGGHTDGDSVVYFKKANVLHTGDLFFELGFPYVDLKHGGNVKAYLANVNALLDKVPDDVKIIPGHGKLTDKARYKVFAHMIDYSIKRVSRALSEGKSEQEILAMGIGQDYKHWSWSFINEERWLQTLISDLK</sequence>
<dbReference type="PANTHER" id="PTHR42951:SF4">
    <property type="entry name" value="ACYL-COENZYME A THIOESTERASE MBLAC2"/>
    <property type="match status" value="1"/>
</dbReference>
<feature type="domain" description="Metallo-beta-lactamase" evidence="2">
    <location>
        <begin position="46"/>
        <end position="221"/>
    </location>
</feature>
<dbReference type="EMBL" id="CP059693">
    <property type="protein sequence ID" value="WDE10904.1"/>
    <property type="molecule type" value="Genomic_DNA"/>
</dbReference>
<dbReference type="InterPro" id="IPR001279">
    <property type="entry name" value="Metallo-B-lactamas"/>
</dbReference>
<dbReference type="InterPro" id="IPR050855">
    <property type="entry name" value="NDM-1-like"/>
</dbReference>
<evidence type="ECO:0000313" key="4">
    <source>
        <dbReference type="Proteomes" id="UP001215231"/>
    </source>
</evidence>
<protein>
    <submittedName>
        <fullName evidence="3">MBL fold metallo-hydrolase</fullName>
    </submittedName>
</protein>
<proteinExistence type="inferred from homology"/>
<dbReference type="CDD" id="cd16282">
    <property type="entry name" value="metallo-hydrolase-like_MBL-fold"/>
    <property type="match status" value="1"/>
</dbReference>
<comment type="similarity">
    <text evidence="1">Belongs to the metallo-beta-lactamase superfamily. Class-B beta-lactamase family.</text>
</comment>
<name>A0ABY7VBD4_9GAMM</name>